<name>A0ABU6XQK3_9FABA</name>
<proteinExistence type="predicted"/>
<evidence type="ECO:0000256" key="1">
    <source>
        <dbReference type="SAM" id="MobiDB-lite"/>
    </source>
</evidence>
<sequence length="56" mass="6121">SRPTISKTAPPNKSPKKKAKEDKGKSIDIGEFTNIPTIPHVPYPFALDSSSLKTQK</sequence>
<accession>A0ABU6XQK3</accession>
<comment type="caution">
    <text evidence="2">The sequence shown here is derived from an EMBL/GenBank/DDBJ whole genome shotgun (WGS) entry which is preliminary data.</text>
</comment>
<feature type="compositionally biased region" description="Basic and acidic residues" evidence="1">
    <location>
        <begin position="19"/>
        <end position="28"/>
    </location>
</feature>
<feature type="compositionally biased region" description="Low complexity" evidence="1">
    <location>
        <begin position="1"/>
        <end position="11"/>
    </location>
</feature>
<feature type="non-terminal residue" evidence="2">
    <location>
        <position position="1"/>
    </location>
</feature>
<gene>
    <name evidence="2" type="ORF">PIB30_081825</name>
</gene>
<feature type="region of interest" description="Disordered" evidence="1">
    <location>
        <begin position="1"/>
        <end position="33"/>
    </location>
</feature>
<reference evidence="2 3" key="1">
    <citation type="journal article" date="2023" name="Plants (Basel)">
        <title>Bridging the Gap: Combining Genomics and Transcriptomics Approaches to Understand Stylosanthes scabra, an Orphan Legume from the Brazilian Caatinga.</title>
        <authorList>
            <person name="Ferreira-Neto J.R.C."/>
            <person name="da Silva M.D."/>
            <person name="Binneck E."/>
            <person name="de Melo N.F."/>
            <person name="da Silva R.H."/>
            <person name="de Melo A.L.T.M."/>
            <person name="Pandolfi V."/>
            <person name="Bustamante F.O."/>
            <person name="Brasileiro-Vidal A.C."/>
            <person name="Benko-Iseppon A.M."/>
        </authorList>
    </citation>
    <scope>NUCLEOTIDE SEQUENCE [LARGE SCALE GENOMIC DNA]</scope>
    <source>
        <tissue evidence="2">Leaves</tissue>
    </source>
</reference>
<evidence type="ECO:0000313" key="2">
    <source>
        <dbReference type="EMBL" id="MED6200080.1"/>
    </source>
</evidence>
<keyword evidence="3" id="KW-1185">Reference proteome</keyword>
<evidence type="ECO:0000313" key="3">
    <source>
        <dbReference type="Proteomes" id="UP001341840"/>
    </source>
</evidence>
<organism evidence="2 3">
    <name type="scientific">Stylosanthes scabra</name>
    <dbReference type="NCBI Taxonomy" id="79078"/>
    <lineage>
        <taxon>Eukaryota</taxon>
        <taxon>Viridiplantae</taxon>
        <taxon>Streptophyta</taxon>
        <taxon>Embryophyta</taxon>
        <taxon>Tracheophyta</taxon>
        <taxon>Spermatophyta</taxon>
        <taxon>Magnoliopsida</taxon>
        <taxon>eudicotyledons</taxon>
        <taxon>Gunneridae</taxon>
        <taxon>Pentapetalae</taxon>
        <taxon>rosids</taxon>
        <taxon>fabids</taxon>
        <taxon>Fabales</taxon>
        <taxon>Fabaceae</taxon>
        <taxon>Papilionoideae</taxon>
        <taxon>50 kb inversion clade</taxon>
        <taxon>dalbergioids sensu lato</taxon>
        <taxon>Dalbergieae</taxon>
        <taxon>Pterocarpus clade</taxon>
        <taxon>Stylosanthes</taxon>
    </lineage>
</organism>
<dbReference type="EMBL" id="JASCZI010212685">
    <property type="protein sequence ID" value="MED6200080.1"/>
    <property type="molecule type" value="Genomic_DNA"/>
</dbReference>
<dbReference type="Proteomes" id="UP001341840">
    <property type="component" value="Unassembled WGS sequence"/>
</dbReference>
<protein>
    <submittedName>
        <fullName evidence="2">Uncharacterized protein</fullName>
    </submittedName>
</protein>